<reference evidence="10" key="2">
    <citation type="submission" date="2022-10" db="EMBL/GenBank/DDBJ databases">
        <authorList>
            <consortium name="ENA_rothamsted_submissions"/>
            <consortium name="culmorum"/>
            <person name="King R."/>
        </authorList>
    </citation>
    <scope>NUCLEOTIDE SEQUENCE</scope>
</reference>
<accession>A0A9N9RRP3</accession>
<keyword evidence="3 8" id="KW-0812">Transmembrane</keyword>
<feature type="transmembrane region" description="Helical" evidence="8">
    <location>
        <begin position="411"/>
        <end position="430"/>
    </location>
</feature>
<evidence type="ECO:0000256" key="1">
    <source>
        <dbReference type="ARBA" id="ARBA00004651"/>
    </source>
</evidence>
<evidence type="ECO:0000313" key="10">
    <source>
        <dbReference type="EMBL" id="CAG9801205.1"/>
    </source>
</evidence>
<dbReference type="OrthoDB" id="8050636at2759"/>
<dbReference type="Gene3D" id="1.10.287.70">
    <property type="match status" value="1"/>
</dbReference>
<evidence type="ECO:0008006" key="12">
    <source>
        <dbReference type="Google" id="ProtNLM"/>
    </source>
</evidence>
<sequence length="632" mass="74064">MDLKFAFLWIFTVTILRSPCVSNAQISGMSNGSLISKVLHEITDKFLLREKTYFSITKLANQSNLIQDVLTSFLSGFKEKFSYFLYAEQKLVGIFEGSTFIFTDYLEYLPLVDKTFTPRRHLSQPIKYFVFARDLTFHRLKFSIVDAFNIRIPRIKATFYQYTYFITDEIDSIVLSTVEWFGPHGCDHPHVYIINVFNKTTMQWNKRLRNREKFLDYHGCELVFMVPTDQVDRTVTHLSGFAFANFKTWEIHGIAPLFFEIAAKYYNYTVGYQPVEMKTGWINRSDKEFLPMFVLNGTTKFPHVFFEILPIDAIGYVTATSKVVANLNVHLFLTPAPKYTPYEKFFLPFDLLTWIFLLITFSSTFLSIFVINNLSKSAQIIIYGHKIETPIWNVISIFFGISQTRLPNKNFSRFILLIFVYFCLIFRTCFQSKFFEFMTSEPRHPPPKTIEDVIDRGYNIYAMDVTSFTEENLGTSTVWPKIFRMSSNAYTTAYLLQSQNSSAKMALIVDELFTMFLSIKNDIKTLNWYKLDNIVVYTFHDAFVFMDNAFYFRMYNKIINDFIPTGIMNHLITNFYIRKFDYEKIIEDPKVLNLADLAFGFNIWLCACLVSVFGFIAEHVTFLIKNRLKTYA</sequence>
<feature type="signal peptide" evidence="9">
    <location>
        <begin position="1"/>
        <end position="24"/>
    </location>
</feature>
<evidence type="ECO:0000256" key="6">
    <source>
        <dbReference type="ARBA" id="ARBA00023170"/>
    </source>
</evidence>
<evidence type="ECO:0000256" key="8">
    <source>
        <dbReference type="SAM" id="Phobius"/>
    </source>
</evidence>
<evidence type="ECO:0000256" key="9">
    <source>
        <dbReference type="SAM" id="SignalP"/>
    </source>
</evidence>
<evidence type="ECO:0000256" key="4">
    <source>
        <dbReference type="ARBA" id="ARBA00022989"/>
    </source>
</evidence>
<evidence type="ECO:0000256" key="5">
    <source>
        <dbReference type="ARBA" id="ARBA00023136"/>
    </source>
</evidence>
<dbReference type="InterPro" id="IPR052192">
    <property type="entry name" value="Insect_Ionotropic_Sensory_Rcpt"/>
</dbReference>
<evidence type="ECO:0000256" key="7">
    <source>
        <dbReference type="ARBA" id="ARBA00023180"/>
    </source>
</evidence>
<keyword evidence="7" id="KW-0325">Glycoprotein</keyword>
<dbReference type="GO" id="GO:0005886">
    <property type="term" value="C:plasma membrane"/>
    <property type="evidence" value="ECO:0007669"/>
    <property type="project" value="UniProtKB-SubCell"/>
</dbReference>
<evidence type="ECO:0000313" key="11">
    <source>
        <dbReference type="Proteomes" id="UP001153620"/>
    </source>
</evidence>
<name>A0A9N9RRP3_9DIPT</name>
<dbReference type="PANTHER" id="PTHR42643:SF30">
    <property type="entry name" value="IONOTROPIC RECEPTOR 40A-RELATED"/>
    <property type="match status" value="1"/>
</dbReference>
<keyword evidence="4 8" id="KW-1133">Transmembrane helix</keyword>
<evidence type="ECO:0000256" key="2">
    <source>
        <dbReference type="ARBA" id="ARBA00022475"/>
    </source>
</evidence>
<keyword evidence="2" id="KW-1003">Cell membrane</keyword>
<dbReference type="AlphaFoldDB" id="A0A9N9RRP3"/>
<feature type="chain" id="PRO_5040201628" description="Ionotropic receptor" evidence="9">
    <location>
        <begin position="25"/>
        <end position="632"/>
    </location>
</feature>
<comment type="subcellular location">
    <subcellularLocation>
        <location evidence="1">Cell membrane</location>
        <topology evidence="1">Multi-pass membrane protein</topology>
    </subcellularLocation>
</comment>
<feature type="transmembrane region" description="Helical" evidence="8">
    <location>
        <begin position="351"/>
        <end position="375"/>
    </location>
</feature>
<gene>
    <name evidence="10" type="ORF">CHIRRI_LOCUS4139</name>
</gene>
<protein>
    <recommendedName>
        <fullName evidence="12">Ionotropic receptor</fullName>
    </recommendedName>
</protein>
<keyword evidence="11" id="KW-1185">Reference proteome</keyword>
<reference evidence="10" key="1">
    <citation type="submission" date="2022-01" db="EMBL/GenBank/DDBJ databases">
        <authorList>
            <person name="King R."/>
        </authorList>
    </citation>
    <scope>NUCLEOTIDE SEQUENCE</scope>
</reference>
<proteinExistence type="predicted"/>
<organism evidence="10 11">
    <name type="scientific">Chironomus riparius</name>
    <dbReference type="NCBI Taxonomy" id="315576"/>
    <lineage>
        <taxon>Eukaryota</taxon>
        <taxon>Metazoa</taxon>
        <taxon>Ecdysozoa</taxon>
        <taxon>Arthropoda</taxon>
        <taxon>Hexapoda</taxon>
        <taxon>Insecta</taxon>
        <taxon>Pterygota</taxon>
        <taxon>Neoptera</taxon>
        <taxon>Endopterygota</taxon>
        <taxon>Diptera</taxon>
        <taxon>Nematocera</taxon>
        <taxon>Chironomoidea</taxon>
        <taxon>Chironomidae</taxon>
        <taxon>Chironominae</taxon>
        <taxon>Chironomus</taxon>
    </lineage>
</organism>
<dbReference type="EMBL" id="OU895877">
    <property type="protein sequence ID" value="CAG9801205.1"/>
    <property type="molecule type" value="Genomic_DNA"/>
</dbReference>
<dbReference type="Proteomes" id="UP001153620">
    <property type="component" value="Chromosome 1"/>
</dbReference>
<feature type="transmembrane region" description="Helical" evidence="8">
    <location>
        <begin position="597"/>
        <end position="617"/>
    </location>
</feature>
<keyword evidence="6" id="KW-0675">Receptor</keyword>
<dbReference type="PANTHER" id="PTHR42643">
    <property type="entry name" value="IONOTROPIC RECEPTOR 20A-RELATED"/>
    <property type="match status" value="1"/>
</dbReference>
<evidence type="ECO:0000256" key="3">
    <source>
        <dbReference type="ARBA" id="ARBA00022692"/>
    </source>
</evidence>
<keyword evidence="5 8" id="KW-0472">Membrane</keyword>
<keyword evidence="9" id="KW-0732">Signal</keyword>